<reference evidence="2" key="1">
    <citation type="journal article" date="2010" name="Nat. Biotechnol.">
        <title>Draft genome sequence of the oilseed species Ricinus communis.</title>
        <authorList>
            <person name="Chan A.P."/>
            <person name="Crabtree J."/>
            <person name="Zhao Q."/>
            <person name="Lorenzi H."/>
            <person name="Orvis J."/>
            <person name="Puiu D."/>
            <person name="Melake-Berhan A."/>
            <person name="Jones K.M."/>
            <person name="Redman J."/>
            <person name="Chen G."/>
            <person name="Cahoon E.B."/>
            <person name="Gedil M."/>
            <person name="Stanke M."/>
            <person name="Haas B.J."/>
            <person name="Wortman J.R."/>
            <person name="Fraser-Liggett C.M."/>
            <person name="Ravel J."/>
            <person name="Rabinowicz P.D."/>
        </authorList>
    </citation>
    <scope>NUCLEOTIDE SEQUENCE [LARGE SCALE GENOMIC DNA]</scope>
    <source>
        <strain evidence="2">cv. Hale</strain>
    </source>
</reference>
<evidence type="ECO:0000313" key="2">
    <source>
        <dbReference type="Proteomes" id="UP000008311"/>
    </source>
</evidence>
<dbReference type="AlphaFoldDB" id="B9TGM0"/>
<dbReference type="Proteomes" id="UP000008311">
    <property type="component" value="Unassembled WGS sequence"/>
</dbReference>
<dbReference type="EMBL" id="EQ980740">
    <property type="protein sequence ID" value="EEF24995.1"/>
    <property type="molecule type" value="Genomic_DNA"/>
</dbReference>
<gene>
    <name evidence="1" type="ORF">RCOM_1844410</name>
</gene>
<name>B9TGM0_RICCO</name>
<sequence length="217" mass="23734">MEQKYRYRGFDIAVDAQRETDVSDCARDEIKQCAYIASVRLSTSLIAGEWSTDFRVEPMPGRSPADLREVLAAGFAAATKVVDDVMRVMGDVLAGRQSEGAPQALRDQRRANAEQLVQWLERNQPATLARVVSAGVMSMADAANALQYGIRHRIIVRDGLPDAAPGGACRYRLTGRPLVFERPSVIVNPFDALLTAWGIALVPPELPGRLSVRVMLG</sequence>
<evidence type="ECO:0000313" key="1">
    <source>
        <dbReference type="EMBL" id="EEF24995.1"/>
    </source>
</evidence>
<keyword evidence="2" id="KW-1185">Reference proteome</keyword>
<dbReference type="InParanoid" id="B9TGM0"/>
<protein>
    <submittedName>
        <fullName evidence="1">Uncharacterized protein</fullName>
    </submittedName>
</protein>
<organism evidence="1 2">
    <name type="scientific">Ricinus communis</name>
    <name type="common">Castor bean</name>
    <dbReference type="NCBI Taxonomy" id="3988"/>
    <lineage>
        <taxon>Eukaryota</taxon>
        <taxon>Viridiplantae</taxon>
        <taxon>Streptophyta</taxon>
        <taxon>Embryophyta</taxon>
        <taxon>Tracheophyta</taxon>
        <taxon>Spermatophyta</taxon>
        <taxon>Magnoliopsida</taxon>
        <taxon>eudicotyledons</taxon>
        <taxon>Gunneridae</taxon>
        <taxon>Pentapetalae</taxon>
        <taxon>rosids</taxon>
        <taxon>fabids</taxon>
        <taxon>Malpighiales</taxon>
        <taxon>Euphorbiaceae</taxon>
        <taxon>Acalyphoideae</taxon>
        <taxon>Acalypheae</taxon>
        <taxon>Ricinus</taxon>
    </lineage>
</organism>
<accession>B9TGM0</accession>
<proteinExistence type="predicted"/>